<dbReference type="InterPro" id="IPR014755">
    <property type="entry name" value="Cu-Rt/internalin_Ig-like"/>
</dbReference>
<proteinExistence type="predicted"/>
<feature type="domain" description="Transglutaminase-like" evidence="2">
    <location>
        <begin position="539"/>
        <end position="599"/>
    </location>
</feature>
<dbReference type="Gene3D" id="2.60.40.1220">
    <property type="match status" value="4"/>
</dbReference>
<dbReference type="Pfam" id="PF01841">
    <property type="entry name" value="Transglut_core"/>
    <property type="match status" value="1"/>
</dbReference>
<name>F6D697_METPW</name>
<dbReference type="KEGG" id="mew:MSWAN_1293"/>
<sequence length="626" mass="65935">MAMFLLCGVALYNLSDASALSLNSTNSSVVNNSSVINTTNTSSPNTSSQLKTSQLKTNLISSSVQSTDSVAPTVKTVDPTNNAVNVAVDKVINVTFTEPIQAGTGWIELVTSSGTVVPITWSINGTVLTVTPSSVLSKGVKYLLLIHTGSVTDLTGNNVTGYVSRFTSSTDSVAPTVKTVDPTNNAVNVAADKVIKVTFSESIKAGTGWIELVTSDGTIVPTNWSISGNVLTVTPNSTLSKGVKYLLLIHTGSVKDLAGNNVAGYVSRFTADATAPTVKVVDPANNAMEVVLSKVIKVTFNESIKAGTGWIELVTSDGTVVPSNWSISGNVLTVTPNSTLSKGVNYLLLVHTGSVTDLAGNNVAGYVSRFTADATAPTVKTVDPANNAVNVAVDKVIKVTFSEPIQANNGWIELQSSNGTVIPITWSINGNVLTITPNSTLSKGIKYTLLIHTGSVTDLAGNNVAGYVSRFTTVSPSPYLQATKNCQSTNAQIIALSKSIIANASATTTYTKAVAIFNWVRDNIGYSFYSNTKYGAVGTLNAKTGNCVDTTHLLIALERAAGIQARYVHGYCKFSTAWYGHVWAQVYVNGKWYAADAVSSRNTFGVINNWNTATATIYGTYAELTF</sequence>
<evidence type="ECO:0000313" key="4">
    <source>
        <dbReference type="Proteomes" id="UP000009231"/>
    </source>
</evidence>
<evidence type="ECO:0000313" key="3">
    <source>
        <dbReference type="EMBL" id="AEG18310.1"/>
    </source>
</evidence>
<dbReference type="OrthoDB" id="18481at2157"/>
<accession>F6D697</accession>
<evidence type="ECO:0000256" key="1">
    <source>
        <dbReference type="ARBA" id="ARBA00022729"/>
    </source>
</evidence>
<dbReference type="InterPro" id="IPR032812">
    <property type="entry name" value="SbsA_Ig"/>
</dbReference>
<dbReference type="eggNOG" id="arCOG02165">
    <property type="taxonomic scope" value="Archaea"/>
</dbReference>
<organism evidence="3 4">
    <name type="scientific">Methanobacterium paludis (strain DSM 25820 / JCM 18151 / SWAN1)</name>
    <dbReference type="NCBI Taxonomy" id="868131"/>
    <lineage>
        <taxon>Archaea</taxon>
        <taxon>Methanobacteriati</taxon>
        <taxon>Methanobacteriota</taxon>
        <taxon>Methanomada group</taxon>
        <taxon>Methanobacteria</taxon>
        <taxon>Methanobacteriales</taxon>
        <taxon>Methanobacteriaceae</taxon>
        <taxon>Methanobacterium</taxon>
    </lineage>
</organism>
<dbReference type="PANTHER" id="PTHR33490:SF3">
    <property type="entry name" value="CONSERVED INTEGRAL MEMBRANE PROTEIN"/>
    <property type="match status" value="1"/>
</dbReference>
<keyword evidence="4" id="KW-1185">Reference proteome</keyword>
<reference evidence="3 4" key="1">
    <citation type="journal article" date="2014" name="Int. J. Syst. Evol. Microbiol.">
        <title>Methanobacterium paludis sp. nov. and a novel strain of Methanobacterium lacus isolated from northern peatlands.</title>
        <authorList>
            <person name="Cadillo-Quiroz H."/>
            <person name="Brauer S.L."/>
            <person name="Goodson N."/>
            <person name="Yavitt J.B."/>
            <person name="Zinder S.H."/>
        </authorList>
    </citation>
    <scope>NUCLEOTIDE SEQUENCE [LARGE SCALE GENOMIC DNA]</scope>
    <source>
        <strain evidence="4">DSM 25820 / JCM 18151 / SWAN1</strain>
    </source>
</reference>
<protein>
    <submittedName>
        <fullName evidence="3">Transglutaminase domain-containing protein</fullName>
    </submittedName>
</protein>
<dbReference type="InterPro" id="IPR038765">
    <property type="entry name" value="Papain-like_cys_pep_sf"/>
</dbReference>
<dbReference type="RefSeq" id="WP_013825811.1">
    <property type="nucleotide sequence ID" value="NC_015574.1"/>
</dbReference>
<dbReference type="AlphaFoldDB" id="F6D697"/>
<dbReference type="InterPro" id="IPR002931">
    <property type="entry name" value="Transglutaminase-like"/>
</dbReference>
<dbReference type="Proteomes" id="UP000009231">
    <property type="component" value="Chromosome"/>
</dbReference>
<dbReference type="Gene3D" id="3.10.620.30">
    <property type="match status" value="1"/>
</dbReference>
<keyword evidence="1" id="KW-0732">Signal</keyword>
<dbReference type="EMBL" id="CP002772">
    <property type="protein sequence ID" value="AEG18310.1"/>
    <property type="molecule type" value="Genomic_DNA"/>
</dbReference>
<dbReference type="Pfam" id="PF13205">
    <property type="entry name" value="Big_5"/>
    <property type="match status" value="4"/>
</dbReference>
<dbReference type="GeneID" id="25394785"/>
<dbReference type="SMART" id="SM00460">
    <property type="entry name" value="TGc"/>
    <property type="match status" value="1"/>
</dbReference>
<dbReference type="PANTHER" id="PTHR33490">
    <property type="entry name" value="BLR5614 PROTEIN-RELATED"/>
    <property type="match status" value="1"/>
</dbReference>
<dbReference type="SUPFAM" id="SSF54001">
    <property type="entry name" value="Cysteine proteinases"/>
    <property type="match status" value="1"/>
</dbReference>
<dbReference type="HOGENOM" id="CLU_436577_0_0_2"/>
<gene>
    <name evidence="3" type="ordered locus">MSWAN_1293</name>
</gene>
<evidence type="ECO:0000259" key="2">
    <source>
        <dbReference type="SMART" id="SM00460"/>
    </source>
</evidence>